<dbReference type="RefSeq" id="WP_021819894.1">
    <property type="nucleotide sequence ID" value="NZ_AVBC01000039.1"/>
</dbReference>
<dbReference type="PANTHER" id="PTHR40278">
    <property type="entry name" value="DNA UTILIZATION PROTEIN HOFN"/>
    <property type="match status" value="1"/>
</dbReference>
<dbReference type="PANTHER" id="PTHR40278:SF1">
    <property type="entry name" value="DNA UTILIZATION PROTEIN HOFN"/>
    <property type="match status" value="1"/>
</dbReference>
<dbReference type="InterPro" id="IPR052534">
    <property type="entry name" value="Extracell_DNA_Util/SecSys_Comp"/>
</dbReference>
<dbReference type="eggNOG" id="COG3166">
    <property type="taxonomic scope" value="Bacteria"/>
</dbReference>
<dbReference type="Proteomes" id="UP000019113">
    <property type="component" value="Unassembled WGS sequence"/>
</dbReference>
<keyword evidence="1" id="KW-0812">Transmembrane</keyword>
<keyword evidence="1" id="KW-1133">Transmembrane helix</keyword>
<evidence type="ECO:0000313" key="2">
    <source>
        <dbReference type="EMBL" id="ERL49847.1"/>
    </source>
</evidence>
<gene>
    <name evidence="2" type="ORF">BJB45_01620</name>
</gene>
<organism evidence="2 3">
    <name type="scientific">Halomonas huangheensis</name>
    <dbReference type="NCBI Taxonomy" id="1178482"/>
    <lineage>
        <taxon>Bacteria</taxon>
        <taxon>Pseudomonadati</taxon>
        <taxon>Pseudomonadota</taxon>
        <taxon>Gammaproteobacteria</taxon>
        <taxon>Oceanospirillales</taxon>
        <taxon>Halomonadaceae</taxon>
        <taxon>Halomonas</taxon>
    </lineage>
</organism>
<evidence type="ECO:0000313" key="3">
    <source>
        <dbReference type="Proteomes" id="UP000019113"/>
    </source>
</evidence>
<dbReference type="PATRIC" id="fig|1178482.3.peg.2936"/>
<keyword evidence="3" id="KW-1185">Reference proteome</keyword>
<keyword evidence="1" id="KW-0472">Membrane</keyword>
<dbReference type="STRING" id="1178482.AR456_03140"/>
<accession>W1N2R8</accession>
<name>W1N2R8_9GAMM</name>
<sequence>MNHVSINLMPWREAEDRRRARCFWVQVALCAGLAFLLAGGVAAFFRHEVGIAQQRQRHIEAAIEALEPQLNQLRRLRQQVTAREARLMEWRQELQTRRLRVELFNELAASIEPGVRYQVATVRGQSVELRGDSVDSAALDRQLQRLELSDIFERAELTGVVARGGRQHFTLSMSLTMSGD</sequence>
<dbReference type="KEGG" id="hhu:AR456_03140"/>
<evidence type="ECO:0000256" key="1">
    <source>
        <dbReference type="SAM" id="Phobius"/>
    </source>
</evidence>
<evidence type="ECO:0008006" key="4">
    <source>
        <dbReference type="Google" id="ProtNLM"/>
    </source>
</evidence>
<protein>
    <recommendedName>
        <fullName evidence="4">Fimbrial assembly protein</fullName>
    </recommendedName>
</protein>
<reference evidence="2 3" key="1">
    <citation type="submission" date="2013-08" db="EMBL/GenBank/DDBJ databases">
        <title>draft genome of Halomonas huanghegensis, strain BJGMM-B45T.</title>
        <authorList>
            <person name="Miao C."/>
            <person name="Wan Y."/>
            <person name="Jin W."/>
        </authorList>
    </citation>
    <scope>NUCLEOTIDE SEQUENCE [LARGE SCALE GENOMIC DNA]</scope>
    <source>
        <strain evidence="2 3">BJGMM-B45</strain>
    </source>
</reference>
<dbReference type="Pfam" id="PF05137">
    <property type="entry name" value="PilN"/>
    <property type="match status" value="1"/>
</dbReference>
<feature type="transmembrane region" description="Helical" evidence="1">
    <location>
        <begin position="21"/>
        <end position="45"/>
    </location>
</feature>
<dbReference type="AlphaFoldDB" id="W1N2R8"/>
<comment type="caution">
    <text evidence="2">The sequence shown here is derived from an EMBL/GenBank/DDBJ whole genome shotgun (WGS) entry which is preliminary data.</text>
</comment>
<dbReference type="EMBL" id="AVBC01000039">
    <property type="protein sequence ID" value="ERL49847.1"/>
    <property type="molecule type" value="Genomic_DNA"/>
</dbReference>
<dbReference type="OrthoDB" id="5296173at2"/>
<dbReference type="InterPro" id="IPR007813">
    <property type="entry name" value="PilN"/>
</dbReference>
<proteinExistence type="predicted"/>